<dbReference type="AlphaFoldDB" id="A0A7W7CJ08"/>
<gene>
    <name evidence="2" type="ORF">HNR67_006761</name>
</gene>
<dbReference type="Pfam" id="PF04015">
    <property type="entry name" value="DUF362"/>
    <property type="match status" value="1"/>
</dbReference>
<proteinExistence type="predicted"/>
<evidence type="ECO:0000313" key="3">
    <source>
        <dbReference type="Proteomes" id="UP000533598"/>
    </source>
</evidence>
<keyword evidence="3" id="KW-1185">Reference proteome</keyword>
<feature type="domain" description="DUF362" evidence="1">
    <location>
        <begin position="54"/>
        <end position="237"/>
    </location>
</feature>
<dbReference type="InterPro" id="IPR007160">
    <property type="entry name" value="DUF362"/>
</dbReference>
<dbReference type="EMBL" id="JACHMH010000001">
    <property type="protein sequence ID" value="MBB4680643.1"/>
    <property type="molecule type" value="Genomic_DNA"/>
</dbReference>
<comment type="caution">
    <text evidence="2">The sequence shown here is derived from an EMBL/GenBank/DDBJ whole genome shotgun (WGS) entry which is preliminary data.</text>
</comment>
<name>A0A7W7CJ08_9PSEU</name>
<organism evidence="2 3">
    <name type="scientific">Crossiella cryophila</name>
    <dbReference type="NCBI Taxonomy" id="43355"/>
    <lineage>
        <taxon>Bacteria</taxon>
        <taxon>Bacillati</taxon>
        <taxon>Actinomycetota</taxon>
        <taxon>Actinomycetes</taxon>
        <taxon>Pseudonocardiales</taxon>
        <taxon>Pseudonocardiaceae</taxon>
        <taxon>Crossiella</taxon>
    </lineage>
</organism>
<dbReference type="Proteomes" id="UP000533598">
    <property type="component" value="Unassembled WGS sequence"/>
</dbReference>
<reference evidence="2 3" key="1">
    <citation type="submission" date="2020-08" db="EMBL/GenBank/DDBJ databases">
        <title>Sequencing the genomes of 1000 actinobacteria strains.</title>
        <authorList>
            <person name="Klenk H.-P."/>
        </authorList>
    </citation>
    <scope>NUCLEOTIDE SEQUENCE [LARGE SCALE GENOMIC DNA]</scope>
    <source>
        <strain evidence="2 3">DSM 44230</strain>
    </source>
</reference>
<evidence type="ECO:0000313" key="2">
    <source>
        <dbReference type="EMBL" id="MBB4680643.1"/>
    </source>
</evidence>
<evidence type="ECO:0000259" key="1">
    <source>
        <dbReference type="Pfam" id="PF04015"/>
    </source>
</evidence>
<dbReference type="RefSeq" id="WP_185006600.1">
    <property type="nucleotide sequence ID" value="NZ_BAAAUI010000060.1"/>
</dbReference>
<accession>A0A7W7CJ08</accession>
<protein>
    <submittedName>
        <fullName evidence="2">Uncharacterized protein (DUF362 family)</fullName>
    </submittedName>
</protein>
<sequence length="665" mass="72400">MSSSRVVAVANRRAPAAQADLLAEALDAAGLWERLAGIPGEVLVIAGATGDRRTSVDPVLVEQLVDELYAHGFERVVVAAVDGRLRPAPGIRRLDLGGVTAHGSEYGLVELGADVAEGPFPGTGVLRGMGIPRVWLEAGFRINLAKNATHAEFGYALCLANLLGLPDSADRHQDLVADRDTGEVLVELLRHCPADFHLVDALASSHGPAGTEVPVPITTGTLLAGDDALAVDLVGARLMGAEPLSSPLLAAAVAEFGTPEVRIDGDATPYAGWRNPAPELRAARRGLRTDGALRRVLAAVGGQGEEDPLLVRLRDWHNGLVEASVDSPLATRQLRKCLAALGYLDRLANAWQVIGAKDRVPRPEVGLGIDPTDYGPADFAAVEELGAELETLAAQLPWDESGMRWRYLDGAVLFGCQRTINAPYTEFTPRVEIDRAIEFMQDYLGGQAIEVAHDAEGRVIRRLERNLYLPQPNYVALFGGPVIDVCKVESIRYSADTQRIRWRTVRSPNGSADYDDGSVTFERVGAEQTRIAITVRQKFALPPALRWFDEHPEIKAPLVTDAYRRFFGATLDNFEARYEGRLFRIGREGAAGPLLTTTAHTLFELGREWVRQPRPETEGIDLQGFRHFRVGPAEPDQLAETIEELRPVARDFLAGLRAAIERDQR</sequence>